<feature type="compositionally biased region" description="Pro residues" evidence="5">
    <location>
        <begin position="379"/>
        <end position="396"/>
    </location>
</feature>
<dbReference type="GO" id="GO:0035838">
    <property type="term" value="C:growing cell tip"/>
    <property type="evidence" value="ECO:0007669"/>
    <property type="project" value="TreeGrafter"/>
</dbReference>
<reference evidence="9" key="1">
    <citation type="journal article" date="2015" name="Genome Announc.">
        <title>Genome sequence of the AIDS-associated pathogen Penicillium marneffei (ATCC18224) and its near taxonomic relative Talaromyces stipitatus (ATCC10500).</title>
        <authorList>
            <person name="Nierman W.C."/>
            <person name="Fedorova-Abrams N.D."/>
            <person name="Andrianopoulos A."/>
        </authorList>
    </citation>
    <scope>NUCLEOTIDE SEQUENCE [LARGE SCALE GENOMIC DNA]</scope>
    <source>
        <strain evidence="9">ATCC 18224 / CBS 334.59 / QM 7333</strain>
    </source>
</reference>
<evidence type="ECO:0000256" key="6">
    <source>
        <dbReference type="SAM" id="Phobius"/>
    </source>
</evidence>
<dbReference type="EMBL" id="DS995901">
    <property type="protein sequence ID" value="EEA24856.1"/>
    <property type="molecule type" value="Genomic_DNA"/>
</dbReference>
<dbReference type="OrthoDB" id="2354757at2759"/>
<feature type="compositionally biased region" description="Polar residues" evidence="5">
    <location>
        <begin position="484"/>
        <end position="503"/>
    </location>
</feature>
<evidence type="ECO:0000313" key="9">
    <source>
        <dbReference type="Proteomes" id="UP000001294"/>
    </source>
</evidence>
<evidence type="ECO:0000256" key="3">
    <source>
        <dbReference type="ARBA" id="ARBA00022989"/>
    </source>
</evidence>
<evidence type="ECO:0000256" key="4">
    <source>
        <dbReference type="ARBA" id="ARBA00023136"/>
    </source>
</evidence>
<keyword evidence="3 6" id="KW-1133">Transmembrane helix</keyword>
<dbReference type="STRING" id="441960.B6QDU6"/>
<keyword evidence="4 6" id="KW-0472">Membrane</keyword>
<feature type="signal peptide" evidence="7">
    <location>
        <begin position="1"/>
        <end position="26"/>
    </location>
</feature>
<evidence type="ECO:0000256" key="1">
    <source>
        <dbReference type="ARBA" id="ARBA00004141"/>
    </source>
</evidence>
<organism evidence="8 9">
    <name type="scientific">Talaromyces marneffei (strain ATCC 18224 / CBS 334.59 / QM 7333)</name>
    <name type="common">Penicillium marneffei</name>
    <dbReference type="NCBI Taxonomy" id="441960"/>
    <lineage>
        <taxon>Eukaryota</taxon>
        <taxon>Fungi</taxon>
        <taxon>Dikarya</taxon>
        <taxon>Ascomycota</taxon>
        <taxon>Pezizomycotina</taxon>
        <taxon>Eurotiomycetes</taxon>
        <taxon>Eurotiomycetidae</taxon>
        <taxon>Eurotiales</taxon>
        <taxon>Trichocomaceae</taxon>
        <taxon>Talaromyces</taxon>
        <taxon>Talaromyces sect. Talaromyces</taxon>
    </lineage>
</organism>
<dbReference type="Pfam" id="PF06687">
    <property type="entry name" value="SUR7"/>
    <property type="match status" value="1"/>
</dbReference>
<keyword evidence="9" id="KW-1185">Reference proteome</keyword>
<keyword evidence="7" id="KW-0732">Signal</keyword>
<feature type="compositionally biased region" description="Polar residues" evidence="5">
    <location>
        <begin position="235"/>
        <end position="253"/>
    </location>
</feature>
<evidence type="ECO:0000256" key="2">
    <source>
        <dbReference type="ARBA" id="ARBA00022692"/>
    </source>
</evidence>
<dbReference type="VEuPathDB" id="FungiDB:PMAA_088290"/>
<feature type="region of interest" description="Disordered" evidence="5">
    <location>
        <begin position="234"/>
        <end position="681"/>
    </location>
</feature>
<feature type="compositionally biased region" description="Gly residues" evidence="5">
    <location>
        <begin position="651"/>
        <end position="665"/>
    </location>
</feature>
<feature type="transmembrane region" description="Helical" evidence="6">
    <location>
        <begin position="122"/>
        <end position="148"/>
    </location>
</feature>
<feature type="transmembrane region" description="Helical" evidence="6">
    <location>
        <begin position="154"/>
        <end position="176"/>
    </location>
</feature>
<dbReference type="PANTHER" id="PTHR28013:SF3">
    <property type="entry name" value="PROTEIN DCV1-RELATED"/>
    <property type="match status" value="1"/>
</dbReference>
<feature type="compositionally biased region" description="Polar residues" evidence="5">
    <location>
        <begin position="518"/>
        <end position="529"/>
    </location>
</feature>
<dbReference type="InterPro" id="IPR051380">
    <property type="entry name" value="pH-response_reg_palI/RIM9"/>
</dbReference>
<feature type="transmembrane region" description="Helical" evidence="6">
    <location>
        <begin position="87"/>
        <end position="110"/>
    </location>
</feature>
<evidence type="ECO:0000256" key="7">
    <source>
        <dbReference type="SAM" id="SignalP"/>
    </source>
</evidence>
<name>B6QDU6_TALMQ</name>
<dbReference type="AlphaFoldDB" id="B6QDU6"/>
<dbReference type="HOGENOM" id="CLU_016694_1_0_1"/>
<feature type="chain" id="PRO_5002845459" evidence="7">
    <location>
        <begin position="27"/>
        <end position="681"/>
    </location>
</feature>
<feature type="compositionally biased region" description="Pro residues" evidence="5">
    <location>
        <begin position="568"/>
        <end position="579"/>
    </location>
</feature>
<dbReference type="GO" id="GO:0032153">
    <property type="term" value="C:cell division site"/>
    <property type="evidence" value="ECO:0007669"/>
    <property type="project" value="TreeGrafter"/>
</dbReference>
<feature type="compositionally biased region" description="Polar residues" evidence="5">
    <location>
        <begin position="597"/>
        <end position="608"/>
    </location>
</feature>
<evidence type="ECO:0000256" key="5">
    <source>
        <dbReference type="SAM" id="MobiDB-lite"/>
    </source>
</evidence>
<dbReference type="GO" id="GO:0005886">
    <property type="term" value="C:plasma membrane"/>
    <property type="evidence" value="ECO:0007669"/>
    <property type="project" value="InterPro"/>
</dbReference>
<gene>
    <name evidence="8" type="ORF">PMAA_088290</name>
</gene>
<protein>
    <submittedName>
        <fullName evidence="8">pH signal transduction protein PalI, putative</fullName>
    </submittedName>
</protein>
<sequence>MLLKPATPLSVLLFIAFALLLLSTLSTPVIKAIPLATYQNVDFGVFGYCRGSQCIAARVGYDTENIFGTNESDNGDFNLPSSARNSLSAILVVHPVAAFLTLVCFIMAATSHLHSPSHSPRYLLALLILLLPTVLVSLLAFLVDILLFVPHLQWGGWIVLAATIILVACGVVTCAMRRTLVSRKARKKLVAENAEMSGENFYNRQRAEAVAAQLAEAESPPPLPINTDVKAPLITGNSHSDSAPTFSTYASSRNTDEIPLTSGEEPGFYENSSRPMRPGYHGPRDEYGNPIPPGATGPVDAGMVRSNSDRTLQNQYSDGSLGSRRGPQGYGPPGQPPRGRGYPPRGGYGRGGPGPYGGRGGGRGPPPNGRGGSMRGGMRPPPGGVPRNRGPPPGYPPRGGGPGGYDQYAAGIGRRPSDGAPYGPGPTRSNSNNYSRPYGPDQARNPSASQPNIEMGEGGGIEMMPQYSEPNLRVRNVDLPEPQRFSNNESLPSPTSEYSNEQYVPSRAAWQRGPEPGMNNSPAHTQQRPGDQYYEDVGPQFTEENNTGGNGVPSVLMPGRPAGELHHPSPPSPPPPPIKIPGETARDLGPGSPAISDVSQGSHFTSISERPINPRWQGPPPPSVPATNRGPRMQDMLLEGNPDFQLPGAIPRGGRGGAPRYGRGAGRMTPVTENSGNRYPL</sequence>
<dbReference type="PhylomeDB" id="B6QDU6"/>
<accession>B6QDU6</accession>
<feature type="compositionally biased region" description="Polar residues" evidence="5">
    <location>
        <begin position="305"/>
        <end position="320"/>
    </location>
</feature>
<dbReference type="Proteomes" id="UP000001294">
    <property type="component" value="Unassembled WGS sequence"/>
</dbReference>
<dbReference type="InterPro" id="IPR009571">
    <property type="entry name" value="SUR7/Rim9-like_fungi"/>
</dbReference>
<feature type="compositionally biased region" description="Polar residues" evidence="5">
    <location>
        <begin position="671"/>
        <end position="681"/>
    </location>
</feature>
<feature type="compositionally biased region" description="Gly residues" evidence="5">
    <location>
        <begin position="344"/>
        <end position="375"/>
    </location>
</feature>
<evidence type="ECO:0000313" key="8">
    <source>
        <dbReference type="EMBL" id="EEA24856.1"/>
    </source>
</evidence>
<proteinExistence type="predicted"/>
<keyword evidence="2 6" id="KW-0812">Transmembrane</keyword>
<dbReference type="PANTHER" id="PTHR28013">
    <property type="entry name" value="PROTEIN DCV1-RELATED"/>
    <property type="match status" value="1"/>
</dbReference>
<comment type="subcellular location">
    <subcellularLocation>
        <location evidence="1">Membrane</location>
        <topology evidence="1">Multi-pass membrane protein</topology>
    </subcellularLocation>
</comment>